<dbReference type="InterPro" id="IPR015947">
    <property type="entry name" value="PUA-like_sf"/>
</dbReference>
<gene>
    <name evidence="2" type="ORF">GCM10023352_21890</name>
</gene>
<name>A0ABP9BY29_9MICC</name>
<dbReference type="PIRSF" id="PIRSF021320">
    <property type="entry name" value="DUF984"/>
    <property type="match status" value="1"/>
</dbReference>
<dbReference type="Pfam" id="PF04266">
    <property type="entry name" value="ASCH"/>
    <property type="match status" value="1"/>
</dbReference>
<dbReference type="PANTHER" id="PTHR39203:SF1">
    <property type="entry name" value="CYTOPLASMIC PROTEIN"/>
    <property type="match status" value="1"/>
</dbReference>
<dbReference type="RefSeq" id="WP_345447572.1">
    <property type="nucleotide sequence ID" value="NZ_BAABKP010000009.1"/>
</dbReference>
<dbReference type="SUPFAM" id="SSF88697">
    <property type="entry name" value="PUA domain-like"/>
    <property type="match status" value="1"/>
</dbReference>
<dbReference type="Proteomes" id="UP001500187">
    <property type="component" value="Unassembled WGS sequence"/>
</dbReference>
<accession>A0ABP9BY29</accession>
<protein>
    <submittedName>
        <fullName evidence="2">ASCH domain-containing protein</fullName>
    </submittedName>
</protein>
<dbReference type="CDD" id="cd06553">
    <property type="entry name" value="ASCH_Ef3133_like"/>
    <property type="match status" value="1"/>
</dbReference>
<evidence type="ECO:0000313" key="2">
    <source>
        <dbReference type="EMBL" id="GAA4801291.1"/>
    </source>
</evidence>
<keyword evidence="3" id="KW-1185">Reference proteome</keyword>
<evidence type="ECO:0000259" key="1">
    <source>
        <dbReference type="SMART" id="SM01022"/>
    </source>
</evidence>
<organism evidence="2 3">
    <name type="scientific">Rothia endophytica</name>
    <dbReference type="NCBI Taxonomy" id="1324766"/>
    <lineage>
        <taxon>Bacteria</taxon>
        <taxon>Bacillati</taxon>
        <taxon>Actinomycetota</taxon>
        <taxon>Actinomycetes</taxon>
        <taxon>Micrococcales</taxon>
        <taxon>Micrococcaceae</taxon>
        <taxon>Rothia</taxon>
    </lineage>
</organism>
<dbReference type="InterPro" id="IPR009326">
    <property type="entry name" value="DUF984"/>
</dbReference>
<feature type="domain" description="ASCH" evidence="1">
    <location>
        <begin position="25"/>
        <end position="147"/>
    </location>
</feature>
<evidence type="ECO:0000313" key="3">
    <source>
        <dbReference type="Proteomes" id="UP001500187"/>
    </source>
</evidence>
<proteinExistence type="predicted"/>
<dbReference type="Gene3D" id="3.10.400.10">
    <property type="entry name" value="Sulfate adenylyltransferase"/>
    <property type="match status" value="1"/>
</dbReference>
<sequence>MCRSTGRGFWKTLVWPSDTGYYDIFAFGASPHQAAYLLGLILAGDKTATSSAVLEYEATETPIPEPGALSIVLNEYGQPSCVIETHTVHRLPFSEMDFTLCSNEGEDENLASWQNNHLDFFKEIAHEFGLEFTKESEIIFEEFRVVYSS</sequence>
<dbReference type="PANTHER" id="PTHR39203">
    <property type="entry name" value="CYTOPLASMIC PROTEIN-RELATED"/>
    <property type="match status" value="1"/>
</dbReference>
<dbReference type="EMBL" id="BAABKP010000009">
    <property type="protein sequence ID" value="GAA4801291.1"/>
    <property type="molecule type" value="Genomic_DNA"/>
</dbReference>
<dbReference type="SMART" id="SM01022">
    <property type="entry name" value="ASCH"/>
    <property type="match status" value="1"/>
</dbReference>
<comment type="caution">
    <text evidence="2">The sequence shown here is derived from an EMBL/GenBank/DDBJ whole genome shotgun (WGS) entry which is preliminary data.</text>
</comment>
<reference evidence="3" key="1">
    <citation type="journal article" date="2019" name="Int. J. Syst. Evol. Microbiol.">
        <title>The Global Catalogue of Microorganisms (GCM) 10K type strain sequencing project: providing services to taxonomists for standard genome sequencing and annotation.</title>
        <authorList>
            <consortium name="The Broad Institute Genomics Platform"/>
            <consortium name="The Broad Institute Genome Sequencing Center for Infectious Disease"/>
            <person name="Wu L."/>
            <person name="Ma J."/>
        </authorList>
    </citation>
    <scope>NUCLEOTIDE SEQUENCE [LARGE SCALE GENOMIC DNA]</scope>
    <source>
        <strain evidence="3">JCM 18541</strain>
    </source>
</reference>
<dbReference type="InterPro" id="IPR007374">
    <property type="entry name" value="ASCH_domain"/>
</dbReference>